<keyword evidence="2 4" id="KW-0378">Hydrolase</keyword>
<dbReference type="EC" id="3.2.1.82" evidence="8"/>
<reference evidence="8 9" key="1">
    <citation type="submission" date="2019-04" db="EMBL/GenBank/DDBJ databases">
        <authorList>
            <person name="Poehlein A."/>
            <person name="Bengelsdorf F.R."/>
            <person name="Duerre P."/>
            <person name="Daniel R."/>
        </authorList>
    </citation>
    <scope>NUCLEOTIDE SEQUENCE [LARGE SCALE GENOMIC DNA]</scope>
    <source>
        <strain evidence="8 9">BS-1</strain>
    </source>
</reference>
<keyword evidence="3 4" id="KW-0326">Glycosidase</keyword>
<dbReference type="InterPro" id="IPR051801">
    <property type="entry name" value="GH28_Enzymes"/>
</dbReference>
<feature type="chain" id="PRO_5039225106" evidence="6">
    <location>
        <begin position="19"/>
        <end position="861"/>
    </location>
</feature>
<feature type="region of interest" description="Disordered" evidence="5">
    <location>
        <begin position="640"/>
        <end position="693"/>
    </location>
</feature>
<keyword evidence="6" id="KW-0732">Signal</keyword>
<dbReference type="PANTHER" id="PTHR31339:SF9">
    <property type="entry name" value="PLASMIN AND FIBRONECTIN-BINDING PROTEIN A"/>
    <property type="match status" value="1"/>
</dbReference>
<evidence type="ECO:0000313" key="9">
    <source>
        <dbReference type="Proteomes" id="UP000297714"/>
    </source>
</evidence>
<comment type="similarity">
    <text evidence="1 4">Belongs to the glycosyl hydrolase 28 family.</text>
</comment>
<dbReference type="InterPro" id="IPR036116">
    <property type="entry name" value="FN3_sf"/>
</dbReference>
<evidence type="ECO:0000313" key="8">
    <source>
        <dbReference type="EMBL" id="TGJ76984.1"/>
    </source>
</evidence>
<dbReference type="Gene3D" id="2.60.40.10">
    <property type="entry name" value="Immunoglobulins"/>
    <property type="match status" value="1"/>
</dbReference>
<comment type="caution">
    <text evidence="8">The sequence shown here is derived from an EMBL/GenBank/DDBJ whole genome shotgun (WGS) entry which is preliminary data.</text>
</comment>
<keyword evidence="9" id="KW-1185">Reference proteome</keyword>
<dbReference type="Pfam" id="PF00295">
    <property type="entry name" value="Glyco_hydro_28"/>
    <property type="match status" value="1"/>
</dbReference>
<sequence>MGKKVLALILAAAMALSAAPAVQTDAFAEVKDSKDSGRREDSGPIMESRVSDGLSVIPLSVDDQSLTLVWSKPENYADIQDYSVYANGKKIGRASKNKNSPAQVFFDRFYQDKENTDATRINFHNYMVTGLSPKTDYTFTVKAVMKDGKEKDLGGKYTTDATTLEKPTVIDVTSAGYNADKTGETVCTAAIQKAIDDCPKGGTVLLPEGGKFLSGSLKLHEDMTFRVDGTLISSTDPMDCGGQNYLDAKEKMDKGDKKAKFPKKFDPFISFGSSTKKRVANVRLVGKGVIDGQGWKLEDSSPDVEYSKGDMIQSKTSNPDTILENGILAANQYKMAIDLGMDPKTAYGTRSQLVEGRQVSNIYVGNGLTLKNPSNSVLGMSYVDNYVVNGLITQSFNINNGDCINVARFQGFTALNNVVNSGDDNIVMNAGSGNDPLSGSAWIFNNYIARGHGGVAFGSGTTRDIDNVMAEDNILVGTSDGLRCKSKPGSGGGVNHVVFRDTAMRNLTNLVHGKVDGNTIGYQMDGCPFIFTTNYPGEIQKIGWPVFRNFDIYNCSVNGTTTHGIIVDGSHDEEDVKAAGIEFKACYNLHFKNIRFKNTRAPEIDYLEDSSFENVIFEGVKDPWAAENLTHCNNILITNENEERTPDDKDKNKDSNKKAKRNHSKKHGGTSYRETGPASGTPKETKAPRVLKSDTTKPYSFKANKTYFYLVKTDNSQVPTAVSSNPSAVSVIFEKKVDGGYLYKITNVGPGTAVITTTAANGETTSFTATGRLNGIYSDTNAPFALNSGKSYVMKFTAENPDLNPVFTVGNGNVLSISSIVKRGNNYFVTVKAIGTTKTSSGVYCTLPSQRAALQCIVNIA</sequence>
<evidence type="ECO:0000259" key="7">
    <source>
        <dbReference type="SMART" id="SM00060"/>
    </source>
</evidence>
<feature type="compositionally biased region" description="Basic and acidic residues" evidence="5">
    <location>
        <begin position="683"/>
        <end position="693"/>
    </location>
</feature>
<accession>A0A4Z0XZT7</accession>
<dbReference type="InterPro" id="IPR003961">
    <property type="entry name" value="FN3_dom"/>
</dbReference>
<dbReference type="SUPFAM" id="SSF51126">
    <property type="entry name" value="Pectin lyase-like"/>
    <property type="match status" value="1"/>
</dbReference>
<dbReference type="GO" id="GO:0005975">
    <property type="term" value="P:carbohydrate metabolic process"/>
    <property type="evidence" value="ECO:0007669"/>
    <property type="project" value="InterPro"/>
</dbReference>
<dbReference type="PANTHER" id="PTHR31339">
    <property type="entry name" value="PECTIN LYASE-RELATED"/>
    <property type="match status" value="1"/>
</dbReference>
<evidence type="ECO:0000256" key="3">
    <source>
        <dbReference type="ARBA" id="ARBA00023295"/>
    </source>
</evidence>
<proteinExistence type="inferred from homology"/>
<evidence type="ECO:0000256" key="6">
    <source>
        <dbReference type="SAM" id="SignalP"/>
    </source>
</evidence>
<feature type="compositionally biased region" description="Basic residues" evidence="5">
    <location>
        <begin position="658"/>
        <end position="668"/>
    </location>
</feature>
<gene>
    <name evidence="8" type="primary">pehX_1</name>
    <name evidence="8" type="ORF">CAGA_10570</name>
</gene>
<evidence type="ECO:0000256" key="5">
    <source>
        <dbReference type="SAM" id="MobiDB-lite"/>
    </source>
</evidence>
<dbReference type="InterPro" id="IPR011050">
    <property type="entry name" value="Pectin_lyase_fold/virulence"/>
</dbReference>
<organism evidence="8 9">
    <name type="scientific">Caproiciproducens galactitolivorans</name>
    <dbReference type="NCBI Taxonomy" id="642589"/>
    <lineage>
        <taxon>Bacteria</taxon>
        <taxon>Bacillati</taxon>
        <taxon>Bacillota</taxon>
        <taxon>Clostridia</taxon>
        <taxon>Eubacteriales</taxon>
        <taxon>Acutalibacteraceae</taxon>
        <taxon>Caproiciproducens</taxon>
    </lineage>
</organism>
<dbReference type="Gene3D" id="2.160.20.10">
    <property type="entry name" value="Single-stranded right-handed beta-helix, Pectin lyase-like"/>
    <property type="match status" value="1"/>
</dbReference>
<dbReference type="OrthoDB" id="8660908at2"/>
<dbReference type="CDD" id="cd00063">
    <property type="entry name" value="FN3"/>
    <property type="match status" value="1"/>
</dbReference>
<evidence type="ECO:0000256" key="4">
    <source>
        <dbReference type="RuleBase" id="RU361169"/>
    </source>
</evidence>
<dbReference type="Pfam" id="PF00041">
    <property type="entry name" value="fn3"/>
    <property type="match status" value="1"/>
</dbReference>
<dbReference type="AlphaFoldDB" id="A0A4Z0XZT7"/>
<dbReference type="InterPro" id="IPR013783">
    <property type="entry name" value="Ig-like_fold"/>
</dbReference>
<evidence type="ECO:0000256" key="1">
    <source>
        <dbReference type="ARBA" id="ARBA00008834"/>
    </source>
</evidence>
<dbReference type="RefSeq" id="WP_135658519.1">
    <property type="nucleotide sequence ID" value="NZ_SRMQ01000003.1"/>
</dbReference>
<dbReference type="InterPro" id="IPR000743">
    <property type="entry name" value="Glyco_hydro_28"/>
</dbReference>
<dbReference type="SMART" id="SM00060">
    <property type="entry name" value="FN3"/>
    <property type="match status" value="1"/>
</dbReference>
<feature type="compositionally biased region" description="Basic and acidic residues" evidence="5">
    <location>
        <begin position="641"/>
        <end position="657"/>
    </location>
</feature>
<dbReference type="GO" id="GO:0033917">
    <property type="term" value="F:exo-poly-alpha-galacturonosidase activity"/>
    <property type="evidence" value="ECO:0007669"/>
    <property type="project" value="UniProtKB-EC"/>
</dbReference>
<name>A0A4Z0XZT7_9FIRM</name>
<dbReference type="EMBL" id="SRMQ01000003">
    <property type="protein sequence ID" value="TGJ76984.1"/>
    <property type="molecule type" value="Genomic_DNA"/>
</dbReference>
<dbReference type="Proteomes" id="UP000297714">
    <property type="component" value="Unassembled WGS sequence"/>
</dbReference>
<feature type="domain" description="Fibronectin type-III" evidence="7">
    <location>
        <begin position="47"/>
        <end position="150"/>
    </location>
</feature>
<evidence type="ECO:0000256" key="2">
    <source>
        <dbReference type="ARBA" id="ARBA00022801"/>
    </source>
</evidence>
<protein>
    <submittedName>
        <fullName evidence="8">Exo-poly-alpha-D-galacturonosidase</fullName>
        <ecNumber evidence="8">3.2.1.82</ecNumber>
    </submittedName>
</protein>
<dbReference type="InterPro" id="IPR012334">
    <property type="entry name" value="Pectin_lyas_fold"/>
</dbReference>
<feature type="signal peptide" evidence="6">
    <location>
        <begin position="1"/>
        <end position="18"/>
    </location>
</feature>
<dbReference type="GO" id="GO:0004650">
    <property type="term" value="F:polygalacturonase activity"/>
    <property type="evidence" value="ECO:0007669"/>
    <property type="project" value="InterPro"/>
</dbReference>
<dbReference type="SUPFAM" id="SSF49265">
    <property type="entry name" value="Fibronectin type III"/>
    <property type="match status" value="1"/>
</dbReference>